<accession>A0A4R1MYF4</accession>
<feature type="binding site" evidence="14">
    <location>
        <position position="53"/>
    </location>
    <ligand>
        <name>Zn(2+)</name>
        <dbReference type="ChEBI" id="CHEBI:29105"/>
        <note>catalytic</note>
    </ligand>
</feature>
<evidence type="ECO:0000256" key="15">
    <source>
        <dbReference type="RuleBase" id="RU364006"/>
    </source>
</evidence>
<keyword evidence="8 14" id="KW-0862">Zinc</keyword>
<protein>
    <recommendedName>
        <fullName evidence="5 15">Cytidine deaminase</fullName>
        <ecNumber evidence="4 15">3.5.4.5</ecNumber>
    </recommendedName>
    <alternativeName>
        <fullName evidence="9 15">Cytidine aminohydrolase</fullName>
    </alternativeName>
</protein>
<evidence type="ECO:0000256" key="11">
    <source>
        <dbReference type="ARBA" id="ARBA00049558"/>
    </source>
</evidence>
<dbReference type="NCBIfam" id="TIGR01354">
    <property type="entry name" value="cyt_deam_tetra"/>
    <property type="match status" value="1"/>
</dbReference>
<dbReference type="InterPro" id="IPR016193">
    <property type="entry name" value="Cytidine_deaminase-like"/>
</dbReference>
<dbReference type="PANTHER" id="PTHR11644">
    <property type="entry name" value="CYTIDINE DEAMINASE"/>
    <property type="match status" value="1"/>
</dbReference>
<dbReference type="SUPFAM" id="SSF53927">
    <property type="entry name" value="Cytidine deaminase-like"/>
    <property type="match status" value="1"/>
</dbReference>
<evidence type="ECO:0000256" key="13">
    <source>
        <dbReference type="PIRSR" id="PIRSR606262-2"/>
    </source>
</evidence>
<dbReference type="CDD" id="cd01283">
    <property type="entry name" value="cytidine_deaminase"/>
    <property type="match status" value="1"/>
</dbReference>
<dbReference type="EC" id="3.5.4.5" evidence="4 15"/>
<dbReference type="EMBL" id="SMGQ01000011">
    <property type="protein sequence ID" value="TCK98246.1"/>
    <property type="molecule type" value="Genomic_DNA"/>
</dbReference>
<evidence type="ECO:0000259" key="16">
    <source>
        <dbReference type="PROSITE" id="PS51747"/>
    </source>
</evidence>
<evidence type="ECO:0000256" key="7">
    <source>
        <dbReference type="ARBA" id="ARBA00022801"/>
    </source>
</evidence>
<dbReference type="Pfam" id="PF00383">
    <property type="entry name" value="dCMP_cyt_deam_1"/>
    <property type="match status" value="1"/>
</dbReference>
<dbReference type="OrthoDB" id="9795347at2"/>
<proteinExistence type="inferred from homology"/>
<dbReference type="PROSITE" id="PS51747">
    <property type="entry name" value="CYT_DCMP_DEAMINASES_2"/>
    <property type="match status" value="1"/>
</dbReference>
<dbReference type="PANTHER" id="PTHR11644:SF2">
    <property type="entry name" value="CYTIDINE DEAMINASE"/>
    <property type="match status" value="1"/>
</dbReference>
<comment type="similarity">
    <text evidence="3 15">Belongs to the cytidine and deoxycytidylate deaminase family.</text>
</comment>
<dbReference type="InterPro" id="IPR002125">
    <property type="entry name" value="CMP_dCMP_dom"/>
</dbReference>
<sequence>MDNDKLIKEAKVAMEFSYSPYSKFKVGAALLTKSGKIYTGCNIENASYGATNCAERVALHKAISEGEKEFIKIAVVSSSNDLTYPCGICRQVLAEFMPKGQLILMNQQEQIKVFDMEKIMPFAFKLDEDTMK</sequence>
<feature type="binding site" evidence="13">
    <location>
        <begin position="42"/>
        <end position="48"/>
    </location>
    <ligand>
        <name>substrate</name>
    </ligand>
</feature>
<evidence type="ECO:0000256" key="2">
    <source>
        <dbReference type="ARBA" id="ARBA00003949"/>
    </source>
</evidence>
<dbReference type="GO" id="GO:0004126">
    <property type="term" value="F:cytidine deaminase activity"/>
    <property type="evidence" value="ECO:0007669"/>
    <property type="project" value="UniProtKB-UniRule"/>
</dbReference>
<evidence type="ECO:0000256" key="12">
    <source>
        <dbReference type="PIRSR" id="PIRSR606262-1"/>
    </source>
</evidence>
<evidence type="ECO:0000256" key="6">
    <source>
        <dbReference type="ARBA" id="ARBA00022723"/>
    </source>
</evidence>
<feature type="binding site" evidence="14">
    <location>
        <position position="89"/>
    </location>
    <ligand>
        <name>Zn(2+)</name>
        <dbReference type="ChEBI" id="CHEBI:29105"/>
        <note>catalytic</note>
    </ligand>
</feature>
<comment type="catalytic activity">
    <reaction evidence="10 15">
        <text>2'-deoxycytidine + H2O + H(+) = 2'-deoxyuridine + NH4(+)</text>
        <dbReference type="Rhea" id="RHEA:13433"/>
        <dbReference type="ChEBI" id="CHEBI:15377"/>
        <dbReference type="ChEBI" id="CHEBI:15378"/>
        <dbReference type="ChEBI" id="CHEBI:15698"/>
        <dbReference type="ChEBI" id="CHEBI:16450"/>
        <dbReference type="ChEBI" id="CHEBI:28938"/>
        <dbReference type="EC" id="3.5.4.5"/>
    </reaction>
</comment>
<dbReference type="NCBIfam" id="NF004064">
    <property type="entry name" value="PRK05578.1"/>
    <property type="match status" value="1"/>
</dbReference>
<dbReference type="PROSITE" id="PS00903">
    <property type="entry name" value="CYT_DCMP_DEAMINASES_1"/>
    <property type="match status" value="1"/>
</dbReference>
<feature type="binding site" evidence="14">
    <location>
        <position position="86"/>
    </location>
    <ligand>
        <name>Zn(2+)</name>
        <dbReference type="ChEBI" id="CHEBI:29105"/>
        <note>catalytic</note>
    </ligand>
</feature>
<feature type="domain" description="CMP/dCMP-type deaminase" evidence="16">
    <location>
        <begin position="1"/>
        <end position="127"/>
    </location>
</feature>
<gene>
    <name evidence="17" type="ORF">EDC19_0666</name>
</gene>
<feature type="active site" description="Proton donor" evidence="12">
    <location>
        <position position="55"/>
    </location>
</feature>
<dbReference type="GO" id="GO:0005829">
    <property type="term" value="C:cytosol"/>
    <property type="evidence" value="ECO:0007669"/>
    <property type="project" value="TreeGrafter"/>
</dbReference>
<dbReference type="GO" id="GO:0042802">
    <property type="term" value="F:identical protein binding"/>
    <property type="evidence" value="ECO:0007669"/>
    <property type="project" value="UniProtKB-ARBA"/>
</dbReference>
<evidence type="ECO:0000313" key="18">
    <source>
        <dbReference type="Proteomes" id="UP000294545"/>
    </source>
</evidence>
<evidence type="ECO:0000256" key="8">
    <source>
        <dbReference type="ARBA" id="ARBA00022833"/>
    </source>
</evidence>
<comment type="cofactor">
    <cofactor evidence="1 14 15">
        <name>Zn(2+)</name>
        <dbReference type="ChEBI" id="CHEBI:29105"/>
    </cofactor>
</comment>
<evidence type="ECO:0000256" key="10">
    <source>
        <dbReference type="ARBA" id="ARBA00049252"/>
    </source>
</evidence>
<keyword evidence="6 14" id="KW-0479">Metal-binding</keyword>
<evidence type="ECO:0000256" key="14">
    <source>
        <dbReference type="PIRSR" id="PIRSR606262-3"/>
    </source>
</evidence>
<organism evidence="17 18">
    <name type="scientific">Natranaerovirga hydrolytica</name>
    <dbReference type="NCBI Taxonomy" id="680378"/>
    <lineage>
        <taxon>Bacteria</taxon>
        <taxon>Bacillati</taxon>
        <taxon>Bacillota</taxon>
        <taxon>Clostridia</taxon>
        <taxon>Lachnospirales</taxon>
        <taxon>Natranaerovirgaceae</taxon>
        <taxon>Natranaerovirga</taxon>
    </lineage>
</organism>
<dbReference type="RefSeq" id="WP_132280483.1">
    <property type="nucleotide sequence ID" value="NZ_SMGQ01000011.1"/>
</dbReference>
<comment type="function">
    <text evidence="2 15">This enzyme scavenges exogenous and endogenous cytidine and 2'-deoxycytidine for UMP synthesis.</text>
</comment>
<dbReference type="AlphaFoldDB" id="A0A4R1MYF4"/>
<dbReference type="InterPro" id="IPR006262">
    <property type="entry name" value="Cyt_deam_tetra"/>
</dbReference>
<evidence type="ECO:0000256" key="4">
    <source>
        <dbReference type="ARBA" id="ARBA00012783"/>
    </source>
</evidence>
<dbReference type="InterPro" id="IPR050202">
    <property type="entry name" value="Cyt/Deoxycyt_deaminase"/>
</dbReference>
<dbReference type="InterPro" id="IPR016192">
    <property type="entry name" value="APOBEC/CMP_deaminase_Zn-bd"/>
</dbReference>
<dbReference type="FunFam" id="3.40.140.10:FF:000008">
    <property type="entry name" value="Cytidine deaminase"/>
    <property type="match status" value="1"/>
</dbReference>
<keyword evidence="7 15" id="KW-0378">Hydrolase</keyword>
<dbReference type="Proteomes" id="UP000294545">
    <property type="component" value="Unassembled WGS sequence"/>
</dbReference>
<comment type="caution">
    <text evidence="17">The sequence shown here is derived from an EMBL/GenBank/DDBJ whole genome shotgun (WGS) entry which is preliminary data.</text>
</comment>
<evidence type="ECO:0000256" key="3">
    <source>
        <dbReference type="ARBA" id="ARBA00006576"/>
    </source>
</evidence>
<evidence type="ECO:0000256" key="5">
    <source>
        <dbReference type="ARBA" id="ARBA00018266"/>
    </source>
</evidence>
<evidence type="ECO:0000256" key="1">
    <source>
        <dbReference type="ARBA" id="ARBA00001947"/>
    </source>
</evidence>
<keyword evidence="18" id="KW-1185">Reference proteome</keyword>
<reference evidence="17 18" key="1">
    <citation type="submission" date="2019-03" db="EMBL/GenBank/DDBJ databases">
        <title>Genomic Encyclopedia of Type Strains, Phase IV (KMG-IV): sequencing the most valuable type-strain genomes for metagenomic binning, comparative biology and taxonomic classification.</title>
        <authorList>
            <person name="Goeker M."/>
        </authorList>
    </citation>
    <scope>NUCLEOTIDE SEQUENCE [LARGE SCALE GENOMIC DNA]</scope>
    <source>
        <strain evidence="17 18">DSM 24176</strain>
    </source>
</reference>
<evidence type="ECO:0000256" key="9">
    <source>
        <dbReference type="ARBA" id="ARBA00032005"/>
    </source>
</evidence>
<dbReference type="GO" id="GO:0055086">
    <property type="term" value="P:nucleobase-containing small molecule metabolic process"/>
    <property type="evidence" value="ECO:0007669"/>
    <property type="project" value="UniProtKB-ARBA"/>
</dbReference>
<evidence type="ECO:0000313" key="17">
    <source>
        <dbReference type="EMBL" id="TCK98246.1"/>
    </source>
</evidence>
<dbReference type="Gene3D" id="3.40.140.10">
    <property type="entry name" value="Cytidine Deaminase, domain 2"/>
    <property type="match status" value="1"/>
</dbReference>
<dbReference type="GO" id="GO:0008270">
    <property type="term" value="F:zinc ion binding"/>
    <property type="evidence" value="ECO:0007669"/>
    <property type="project" value="UniProtKB-UniRule"/>
</dbReference>
<name>A0A4R1MYF4_9FIRM</name>
<dbReference type="GO" id="GO:0072527">
    <property type="term" value="P:pyrimidine-containing compound metabolic process"/>
    <property type="evidence" value="ECO:0007669"/>
    <property type="project" value="UniProtKB-ARBA"/>
</dbReference>
<comment type="catalytic activity">
    <reaction evidence="11 15">
        <text>cytidine + H2O + H(+) = uridine + NH4(+)</text>
        <dbReference type="Rhea" id="RHEA:16069"/>
        <dbReference type="ChEBI" id="CHEBI:15377"/>
        <dbReference type="ChEBI" id="CHEBI:15378"/>
        <dbReference type="ChEBI" id="CHEBI:16704"/>
        <dbReference type="ChEBI" id="CHEBI:17562"/>
        <dbReference type="ChEBI" id="CHEBI:28938"/>
        <dbReference type="EC" id="3.5.4.5"/>
    </reaction>
</comment>